<name>A0ABN1JY96_9FLAO</name>
<dbReference type="RefSeq" id="WP_343799370.1">
    <property type="nucleotide sequence ID" value="NZ_BAAAGF010000005.1"/>
</dbReference>
<gene>
    <name evidence="1" type="ORF">GCM10009431_28580</name>
</gene>
<accession>A0ABN1JY96</accession>
<evidence type="ECO:0000313" key="1">
    <source>
        <dbReference type="EMBL" id="GAA0749230.1"/>
    </source>
</evidence>
<sequence>MSFFKKVIYILTAFIKFIFYKPKAIEQSKQVYFNISDPRIYNRYLYTLVKAFLIEGYTVVFPKTFNQFRFLHHPKEYLGLLSNEAQVVFKTITKSFNGIEINSTNLTADYFSKIETAHENSAFYYIPIAQHPLMYHRQLWNSDINYVPRKTSIFMIGNFDAIGYKQIEKTSTNIISRVAIFNFLNNHKLLTNYKKPYEFKSFLTSDEDHKCILIKREDFSLPMQELRPTFSKFHFFLACPGYVMALCHNINEAMSVGTIPILQRDYANLFVPKLKHEVNAIIFDNLDDLAQKIKNSYNYTYTKLDEMHNNVFYYYESYLTPKKVVESIEKNHPNTIYLLAEGHSVALKNNKASN</sequence>
<protein>
    <recommendedName>
        <fullName evidence="3">Exostosin GT47 domain-containing protein</fullName>
    </recommendedName>
</protein>
<evidence type="ECO:0000313" key="2">
    <source>
        <dbReference type="Proteomes" id="UP001500736"/>
    </source>
</evidence>
<dbReference type="EMBL" id="BAAAGF010000005">
    <property type="protein sequence ID" value="GAA0749230.1"/>
    <property type="molecule type" value="Genomic_DNA"/>
</dbReference>
<proteinExistence type="predicted"/>
<evidence type="ECO:0008006" key="3">
    <source>
        <dbReference type="Google" id="ProtNLM"/>
    </source>
</evidence>
<organism evidence="1 2">
    <name type="scientific">Gaetbulibacter jejuensis</name>
    <dbReference type="NCBI Taxonomy" id="584607"/>
    <lineage>
        <taxon>Bacteria</taxon>
        <taxon>Pseudomonadati</taxon>
        <taxon>Bacteroidota</taxon>
        <taxon>Flavobacteriia</taxon>
        <taxon>Flavobacteriales</taxon>
        <taxon>Flavobacteriaceae</taxon>
        <taxon>Gaetbulibacter</taxon>
    </lineage>
</organism>
<dbReference type="Proteomes" id="UP001500736">
    <property type="component" value="Unassembled WGS sequence"/>
</dbReference>
<reference evidence="1 2" key="1">
    <citation type="journal article" date="2019" name="Int. J. Syst. Evol. Microbiol.">
        <title>The Global Catalogue of Microorganisms (GCM) 10K type strain sequencing project: providing services to taxonomists for standard genome sequencing and annotation.</title>
        <authorList>
            <consortium name="The Broad Institute Genomics Platform"/>
            <consortium name="The Broad Institute Genome Sequencing Center for Infectious Disease"/>
            <person name="Wu L."/>
            <person name="Ma J."/>
        </authorList>
    </citation>
    <scope>NUCLEOTIDE SEQUENCE [LARGE SCALE GENOMIC DNA]</scope>
    <source>
        <strain evidence="1 2">JCM 15976</strain>
    </source>
</reference>
<keyword evidence="2" id="KW-1185">Reference proteome</keyword>
<comment type="caution">
    <text evidence="1">The sequence shown here is derived from an EMBL/GenBank/DDBJ whole genome shotgun (WGS) entry which is preliminary data.</text>
</comment>